<dbReference type="InterPro" id="IPR044730">
    <property type="entry name" value="RNase_H-like_dom_plant"/>
</dbReference>
<dbReference type="SUPFAM" id="SSF53098">
    <property type="entry name" value="Ribonuclease H-like"/>
    <property type="match status" value="1"/>
</dbReference>
<dbReference type="GO" id="GO:0004523">
    <property type="term" value="F:RNA-DNA hybrid ribonuclease activity"/>
    <property type="evidence" value="ECO:0007669"/>
    <property type="project" value="InterPro"/>
</dbReference>
<name>A0A6P5ZN98_DURZI</name>
<dbReference type="Gene3D" id="3.30.420.10">
    <property type="entry name" value="Ribonuclease H-like superfamily/Ribonuclease H"/>
    <property type="match status" value="1"/>
</dbReference>
<feature type="domain" description="RNase H type-1" evidence="1">
    <location>
        <begin position="2"/>
        <end position="119"/>
    </location>
</feature>
<dbReference type="PANTHER" id="PTHR47723">
    <property type="entry name" value="OS05G0353850 PROTEIN"/>
    <property type="match status" value="1"/>
</dbReference>
<dbReference type="InterPro" id="IPR002156">
    <property type="entry name" value="RNaseH_domain"/>
</dbReference>
<dbReference type="Proteomes" id="UP000515121">
    <property type="component" value="Unplaced"/>
</dbReference>
<dbReference type="InterPro" id="IPR012337">
    <property type="entry name" value="RNaseH-like_sf"/>
</dbReference>
<dbReference type="KEGG" id="dzi:111302346"/>
<proteinExistence type="predicted"/>
<evidence type="ECO:0000259" key="1">
    <source>
        <dbReference type="Pfam" id="PF13456"/>
    </source>
</evidence>
<protein>
    <submittedName>
        <fullName evidence="3">Uncharacterized protein LOC111302346</fullName>
    </submittedName>
</protein>
<keyword evidence="2" id="KW-1185">Reference proteome</keyword>
<dbReference type="PANTHER" id="PTHR47723:SF19">
    <property type="entry name" value="POLYNUCLEOTIDYL TRANSFERASE, RIBONUCLEASE H-LIKE SUPERFAMILY PROTEIN"/>
    <property type="match status" value="1"/>
</dbReference>
<dbReference type="RefSeq" id="XP_022754007.1">
    <property type="nucleotide sequence ID" value="XM_022898272.1"/>
</dbReference>
<dbReference type="CDD" id="cd06222">
    <property type="entry name" value="RNase_H_like"/>
    <property type="match status" value="1"/>
</dbReference>
<evidence type="ECO:0000313" key="2">
    <source>
        <dbReference type="Proteomes" id="UP000515121"/>
    </source>
</evidence>
<accession>A0A6P5ZN98</accession>
<dbReference type="Pfam" id="PF13456">
    <property type="entry name" value="RVT_3"/>
    <property type="match status" value="1"/>
</dbReference>
<dbReference type="AlphaFoldDB" id="A0A6P5ZN98"/>
<dbReference type="InterPro" id="IPR053151">
    <property type="entry name" value="RNase_H-like"/>
</dbReference>
<evidence type="ECO:0000313" key="3">
    <source>
        <dbReference type="RefSeq" id="XP_022754007.1"/>
    </source>
</evidence>
<reference evidence="3" key="1">
    <citation type="submission" date="2025-08" db="UniProtKB">
        <authorList>
            <consortium name="RefSeq"/>
        </authorList>
    </citation>
    <scope>IDENTIFICATION</scope>
    <source>
        <tissue evidence="3">Fruit stalk</tissue>
    </source>
</reference>
<sequence length="148" mass="16401">MNMDAAYDQASRRARMRIVIRDTRGKVKLGAMTRIVNGKCPMHAEMNAVLFGVGIVRGRGFEEVEVESDSALVVQEINKAGVSFWEWAALTREVVSLAAKFKTCRFSNVRRFANSLAHSITGVECPEGEIIVSEHLLSFIDNVDAVLD</sequence>
<dbReference type="InterPro" id="IPR036397">
    <property type="entry name" value="RNaseH_sf"/>
</dbReference>
<dbReference type="GeneID" id="111302346"/>
<gene>
    <name evidence="3" type="primary">LOC111302346</name>
</gene>
<organism evidence="2 3">
    <name type="scientific">Durio zibethinus</name>
    <name type="common">Durian</name>
    <dbReference type="NCBI Taxonomy" id="66656"/>
    <lineage>
        <taxon>Eukaryota</taxon>
        <taxon>Viridiplantae</taxon>
        <taxon>Streptophyta</taxon>
        <taxon>Embryophyta</taxon>
        <taxon>Tracheophyta</taxon>
        <taxon>Spermatophyta</taxon>
        <taxon>Magnoliopsida</taxon>
        <taxon>eudicotyledons</taxon>
        <taxon>Gunneridae</taxon>
        <taxon>Pentapetalae</taxon>
        <taxon>rosids</taxon>
        <taxon>malvids</taxon>
        <taxon>Malvales</taxon>
        <taxon>Malvaceae</taxon>
        <taxon>Helicteroideae</taxon>
        <taxon>Durio</taxon>
    </lineage>
</organism>
<dbReference type="GO" id="GO:0003676">
    <property type="term" value="F:nucleic acid binding"/>
    <property type="evidence" value="ECO:0007669"/>
    <property type="project" value="InterPro"/>
</dbReference>